<dbReference type="PANTHER" id="PTHR45820">
    <property type="entry name" value="FI23527P1"/>
    <property type="match status" value="1"/>
</dbReference>
<gene>
    <name evidence="11" type="ORF">FKW77_002888</name>
</gene>
<feature type="transmembrane region" description="Helical" evidence="8">
    <location>
        <begin position="217"/>
        <end position="240"/>
    </location>
</feature>
<dbReference type="SUPFAM" id="SSF161111">
    <property type="entry name" value="Cation efflux protein transmembrane domain-like"/>
    <property type="match status" value="1"/>
</dbReference>
<dbReference type="Pfam" id="PF16916">
    <property type="entry name" value="ZT_dimer"/>
    <property type="match status" value="1"/>
</dbReference>
<reference evidence="11 12" key="1">
    <citation type="submission" date="2019-07" db="EMBL/GenBank/DDBJ databases">
        <title>Finished genome of Venturia effusa.</title>
        <authorList>
            <person name="Young C.A."/>
            <person name="Cox M.P."/>
            <person name="Ganley A.R.D."/>
            <person name="David W.J."/>
        </authorList>
    </citation>
    <scope>NUCLEOTIDE SEQUENCE [LARGE SCALE GENOMIC DNA]</scope>
    <source>
        <strain evidence="12">albino</strain>
    </source>
</reference>
<proteinExistence type="inferred from homology"/>
<feature type="transmembrane region" description="Helical" evidence="8">
    <location>
        <begin position="81"/>
        <end position="103"/>
    </location>
</feature>
<keyword evidence="7 8" id="KW-0472">Membrane</keyword>
<evidence type="ECO:0000256" key="4">
    <source>
        <dbReference type="ARBA" id="ARBA00022692"/>
    </source>
</evidence>
<feature type="transmembrane region" description="Helical" evidence="8">
    <location>
        <begin position="12"/>
        <end position="33"/>
    </location>
</feature>
<dbReference type="GO" id="GO:0006882">
    <property type="term" value="P:intracellular zinc ion homeostasis"/>
    <property type="evidence" value="ECO:0007669"/>
    <property type="project" value="TreeGrafter"/>
</dbReference>
<protein>
    <submittedName>
        <fullName evidence="11">Uncharacterized protein</fullName>
    </submittedName>
</protein>
<evidence type="ECO:0000256" key="2">
    <source>
        <dbReference type="ARBA" id="ARBA00008873"/>
    </source>
</evidence>
<keyword evidence="3" id="KW-0813">Transport</keyword>
<evidence type="ECO:0000259" key="9">
    <source>
        <dbReference type="Pfam" id="PF01545"/>
    </source>
</evidence>
<dbReference type="Pfam" id="PF01545">
    <property type="entry name" value="Cation_efflux"/>
    <property type="match status" value="1"/>
</dbReference>
<dbReference type="InterPro" id="IPR027470">
    <property type="entry name" value="Cation_efflux_CTD"/>
</dbReference>
<dbReference type="EMBL" id="CP042189">
    <property type="protein sequence ID" value="QDS70727.1"/>
    <property type="molecule type" value="Genomic_DNA"/>
</dbReference>
<dbReference type="AlphaFoldDB" id="A0A517L509"/>
<keyword evidence="5" id="KW-0862">Zinc</keyword>
<evidence type="ECO:0000256" key="7">
    <source>
        <dbReference type="ARBA" id="ARBA00023136"/>
    </source>
</evidence>
<feature type="transmembrane region" description="Helical" evidence="8">
    <location>
        <begin position="39"/>
        <end position="61"/>
    </location>
</feature>
<evidence type="ECO:0000313" key="12">
    <source>
        <dbReference type="Proteomes" id="UP000316270"/>
    </source>
</evidence>
<dbReference type="GO" id="GO:0016020">
    <property type="term" value="C:membrane"/>
    <property type="evidence" value="ECO:0007669"/>
    <property type="project" value="UniProtKB-SubCell"/>
</dbReference>
<comment type="subcellular location">
    <subcellularLocation>
        <location evidence="1">Membrane</location>
        <topology evidence="1">Multi-pass membrane protein</topology>
    </subcellularLocation>
</comment>
<feature type="transmembrane region" description="Helical" evidence="8">
    <location>
        <begin position="252"/>
        <end position="269"/>
    </location>
</feature>
<dbReference type="GO" id="GO:0005385">
    <property type="term" value="F:zinc ion transmembrane transporter activity"/>
    <property type="evidence" value="ECO:0007669"/>
    <property type="project" value="TreeGrafter"/>
</dbReference>
<name>A0A517L509_9PEZI</name>
<dbReference type="Gene3D" id="1.20.1510.10">
    <property type="entry name" value="Cation efflux protein transmembrane domain"/>
    <property type="match status" value="1"/>
</dbReference>
<evidence type="ECO:0000259" key="10">
    <source>
        <dbReference type="Pfam" id="PF16916"/>
    </source>
</evidence>
<dbReference type="InterPro" id="IPR036837">
    <property type="entry name" value="Cation_efflux_CTD_sf"/>
</dbReference>
<dbReference type="STRING" id="50376.A0A517L509"/>
<evidence type="ECO:0000256" key="6">
    <source>
        <dbReference type="ARBA" id="ARBA00022989"/>
    </source>
</evidence>
<dbReference type="SUPFAM" id="SSF160240">
    <property type="entry name" value="Cation efflux protein cytoplasmic domain-like"/>
    <property type="match status" value="1"/>
</dbReference>
<dbReference type="OrthoDB" id="9944568at2759"/>
<dbReference type="Proteomes" id="UP000316270">
    <property type="component" value="Chromosome 5"/>
</dbReference>
<dbReference type="InterPro" id="IPR058533">
    <property type="entry name" value="Cation_efflux_TM"/>
</dbReference>
<organism evidence="11 12">
    <name type="scientific">Venturia effusa</name>
    <dbReference type="NCBI Taxonomy" id="50376"/>
    <lineage>
        <taxon>Eukaryota</taxon>
        <taxon>Fungi</taxon>
        <taxon>Dikarya</taxon>
        <taxon>Ascomycota</taxon>
        <taxon>Pezizomycotina</taxon>
        <taxon>Dothideomycetes</taxon>
        <taxon>Pleosporomycetidae</taxon>
        <taxon>Venturiales</taxon>
        <taxon>Venturiaceae</taxon>
        <taxon>Venturia</taxon>
    </lineage>
</organism>
<dbReference type="PANTHER" id="PTHR45820:SF5">
    <property type="entry name" value="DIFFUSION FACILITATOR FAMILY METAL ION TRANSPORTER, PUTATIVE-RELATED"/>
    <property type="match status" value="1"/>
</dbReference>
<keyword evidence="6 8" id="KW-1133">Transmembrane helix</keyword>
<dbReference type="InterPro" id="IPR027469">
    <property type="entry name" value="Cation_efflux_TMD_sf"/>
</dbReference>
<feature type="domain" description="Cation efflux protein cytoplasmic" evidence="10">
    <location>
        <begin position="284"/>
        <end position="355"/>
    </location>
</feature>
<sequence>MNPISKLSKKTRLVIAIALATSFFLTEISVGIYTKSLALIADAFHVAFDLLSFAIALAAIVVEKKENTNQSLSFGWQRASLLGSFFNGVFQLALGFSISLLSIERFITIERVERPELIFAVACAGLVSNIISGAFLGVHEHGHEDANAVQLDLELLRPHQDLGHRHKIQSEKQSRWTRATKIVSFGHDHGHGDTHDHSNHAATAHGHQHHDLGMQAVLIHVLGDACNNFGVAAAAIAMWFSKSDKRFYADPAMSMAIGLVLIVMAVSLVKRAGKILLGSVPIGISVEDVKHDLEKVPGVTSVHELHIWRLTETKSYASAHIVMTEPSIENYGKIAITMLECFHAYGIHSATIQPEFATSGLRIESEGLQIDGPDSGGLQRRNAREASGCVVNCGTACEERSCCG</sequence>
<dbReference type="NCBIfam" id="TIGR01297">
    <property type="entry name" value="CDF"/>
    <property type="match status" value="1"/>
</dbReference>
<accession>A0A517L509</accession>
<feature type="domain" description="Cation efflux protein transmembrane" evidence="9">
    <location>
        <begin position="13"/>
        <end position="277"/>
    </location>
</feature>
<evidence type="ECO:0000256" key="5">
    <source>
        <dbReference type="ARBA" id="ARBA00022833"/>
    </source>
</evidence>
<comment type="similarity">
    <text evidence="2">Belongs to the cation diffusion facilitator (CDF) transporter (TC 2.A.4) family. SLC30A subfamily.</text>
</comment>
<evidence type="ECO:0000256" key="8">
    <source>
        <dbReference type="SAM" id="Phobius"/>
    </source>
</evidence>
<feature type="transmembrane region" description="Helical" evidence="8">
    <location>
        <begin position="118"/>
        <end position="138"/>
    </location>
</feature>
<evidence type="ECO:0000256" key="3">
    <source>
        <dbReference type="ARBA" id="ARBA00022448"/>
    </source>
</evidence>
<dbReference type="InterPro" id="IPR002524">
    <property type="entry name" value="Cation_efflux"/>
</dbReference>
<evidence type="ECO:0000256" key="1">
    <source>
        <dbReference type="ARBA" id="ARBA00004141"/>
    </source>
</evidence>
<evidence type="ECO:0000313" key="11">
    <source>
        <dbReference type="EMBL" id="QDS70727.1"/>
    </source>
</evidence>
<keyword evidence="12" id="KW-1185">Reference proteome</keyword>
<keyword evidence="4 8" id="KW-0812">Transmembrane</keyword>